<dbReference type="EMBL" id="RBQF01000008">
    <property type="protein sequence ID" value="RMP15555.1"/>
    <property type="molecule type" value="Genomic_DNA"/>
</dbReference>
<dbReference type="Pfam" id="PF00083">
    <property type="entry name" value="Sugar_tr"/>
    <property type="match status" value="1"/>
</dbReference>
<evidence type="ECO:0000313" key="9">
    <source>
        <dbReference type="EMBL" id="RMP15555.1"/>
    </source>
</evidence>
<feature type="transmembrane region" description="Helical" evidence="7">
    <location>
        <begin position="503"/>
        <end position="521"/>
    </location>
</feature>
<dbReference type="AlphaFoldDB" id="A0A3M3W800"/>
<keyword evidence="10" id="KW-1185">Reference proteome</keyword>
<protein>
    <recommendedName>
        <fullName evidence="8">Major facilitator superfamily (MFS) profile domain-containing protein</fullName>
    </recommendedName>
</protein>
<feature type="transmembrane region" description="Helical" evidence="7">
    <location>
        <begin position="527"/>
        <end position="545"/>
    </location>
</feature>
<feature type="transmembrane region" description="Helical" evidence="7">
    <location>
        <begin position="316"/>
        <end position="333"/>
    </location>
</feature>
<dbReference type="InterPro" id="IPR011701">
    <property type="entry name" value="MFS"/>
</dbReference>
<dbReference type="GO" id="GO:0022857">
    <property type="term" value="F:transmembrane transporter activity"/>
    <property type="evidence" value="ECO:0007669"/>
    <property type="project" value="InterPro"/>
</dbReference>
<evidence type="ECO:0000256" key="2">
    <source>
        <dbReference type="ARBA" id="ARBA00022448"/>
    </source>
</evidence>
<sequence length="555" mass="60190">MKTTAESVDLKSTQGVDRSTLKVIAAASLGTVFEWYEFTLYGALASVIALNFFSGLDTATGFIFALLTFAVGFVMRPVGAVVFGRIGDRIGRKKTFLITIVIMGISTVAVGLLPTYEYAGILAPSLLIALRMLQGLALGGEYGGAATYVSEHSTNRQRGLNTAWISATGTLGLLLAFGVILACRYISGDDFNTWGWRIPFLFSLVLLGISISVRMGMEESPAFKKMKAEKRLSKSPLRETFLDKANLRRLVIALFGICGGMTCAYYIAVLYPTFFMTQNLKVDPQQANTTLTLALMTALPMFLLAGWLCDRLGRKPVLLAGFLMSALSIFPIYKGVALYANPDLMAAEQRTPVTLVTDTSQCSFMFNPTGTRTFSSPCDVAKQALSATGISYETQSLPGQAHAVIKVGSAQLVSEGTVGLDAAVAKDRMGALKTSLQSQLDQAGYPLKADPEKFQRGKVFLLLMALVFCGVISLTPVAPMLVEMFPARIRYTSMSFPYHFASGWIGGLLPTIAFALSAQMGNIYFGLWYPVAWIGVSFVVGLFFLRETRDIDINL</sequence>
<dbReference type="PANTHER" id="PTHR43045:SF7">
    <property type="entry name" value="MAJOR FACILITATOR SUPERFAMILY TRANSPORTER"/>
    <property type="match status" value="1"/>
</dbReference>
<evidence type="ECO:0000256" key="7">
    <source>
        <dbReference type="SAM" id="Phobius"/>
    </source>
</evidence>
<keyword evidence="3" id="KW-1003">Cell membrane</keyword>
<feature type="domain" description="Major facilitator superfamily (MFS) profile" evidence="8">
    <location>
        <begin position="23"/>
        <end position="549"/>
    </location>
</feature>
<accession>A0A3M3W800</accession>
<evidence type="ECO:0000259" key="8">
    <source>
        <dbReference type="PROSITE" id="PS50850"/>
    </source>
</evidence>
<dbReference type="SUPFAM" id="SSF103473">
    <property type="entry name" value="MFS general substrate transporter"/>
    <property type="match status" value="1"/>
</dbReference>
<evidence type="ECO:0000256" key="1">
    <source>
        <dbReference type="ARBA" id="ARBA00004651"/>
    </source>
</evidence>
<keyword evidence="4 7" id="KW-0812">Transmembrane</keyword>
<dbReference type="Pfam" id="PF07690">
    <property type="entry name" value="MFS_1"/>
    <property type="match status" value="1"/>
</dbReference>
<dbReference type="PROSITE" id="PS00217">
    <property type="entry name" value="SUGAR_TRANSPORT_2"/>
    <property type="match status" value="1"/>
</dbReference>
<dbReference type="InterPro" id="IPR005829">
    <property type="entry name" value="Sugar_transporter_CS"/>
</dbReference>
<feature type="transmembrane region" description="Helical" evidence="7">
    <location>
        <begin position="194"/>
        <end position="217"/>
    </location>
</feature>
<evidence type="ECO:0000256" key="5">
    <source>
        <dbReference type="ARBA" id="ARBA00022989"/>
    </source>
</evidence>
<keyword evidence="2" id="KW-0813">Transport</keyword>
<dbReference type="PROSITE" id="PS50850">
    <property type="entry name" value="MFS"/>
    <property type="match status" value="1"/>
</dbReference>
<dbReference type="RefSeq" id="WP_064052543.1">
    <property type="nucleotide sequence ID" value="NZ_RBPW01000294.1"/>
</dbReference>
<keyword evidence="6 7" id="KW-0472">Membrane</keyword>
<feature type="transmembrane region" description="Helical" evidence="7">
    <location>
        <begin position="160"/>
        <end position="182"/>
    </location>
</feature>
<comment type="subcellular location">
    <subcellularLocation>
        <location evidence="1">Cell membrane</location>
        <topology evidence="1">Multi-pass membrane protein</topology>
    </subcellularLocation>
</comment>
<evidence type="ECO:0000256" key="3">
    <source>
        <dbReference type="ARBA" id="ARBA00022475"/>
    </source>
</evidence>
<name>A0A3M3W800_PSEMA</name>
<proteinExistence type="predicted"/>
<dbReference type="GO" id="GO:0005886">
    <property type="term" value="C:plasma membrane"/>
    <property type="evidence" value="ECO:0007669"/>
    <property type="project" value="UniProtKB-SubCell"/>
</dbReference>
<dbReference type="InterPro" id="IPR005828">
    <property type="entry name" value="MFS_sugar_transport-like"/>
</dbReference>
<feature type="transmembrane region" description="Helical" evidence="7">
    <location>
        <begin position="62"/>
        <end position="83"/>
    </location>
</feature>
<evidence type="ECO:0000256" key="6">
    <source>
        <dbReference type="ARBA" id="ARBA00023136"/>
    </source>
</evidence>
<dbReference type="PANTHER" id="PTHR43045">
    <property type="entry name" value="SHIKIMATE TRANSPORTER"/>
    <property type="match status" value="1"/>
</dbReference>
<dbReference type="InterPro" id="IPR036259">
    <property type="entry name" value="MFS_trans_sf"/>
</dbReference>
<keyword evidence="5 7" id="KW-1133">Transmembrane helix</keyword>
<organism evidence="9 10">
    <name type="scientific">Pseudomonas marginalis pv. marginalis</name>
    <dbReference type="NCBI Taxonomy" id="97473"/>
    <lineage>
        <taxon>Bacteria</taxon>
        <taxon>Pseudomonadati</taxon>
        <taxon>Pseudomonadota</taxon>
        <taxon>Gammaproteobacteria</taxon>
        <taxon>Pseudomonadales</taxon>
        <taxon>Pseudomonadaceae</taxon>
        <taxon>Pseudomonas</taxon>
    </lineage>
</organism>
<dbReference type="InterPro" id="IPR020846">
    <property type="entry name" value="MFS_dom"/>
</dbReference>
<feature type="transmembrane region" description="Helical" evidence="7">
    <location>
        <begin position="459"/>
        <end position="482"/>
    </location>
</feature>
<feature type="transmembrane region" description="Helical" evidence="7">
    <location>
        <begin position="250"/>
        <end position="271"/>
    </location>
</feature>
<evidence type="ECO:0000313" key="10">
    <source>
        <dbReference type="Proteomes" id="UP000276587"/>
    </source>
</evidence>
<feature type="transmembrane region" description="Helical" evidence="7">
    <location>
        <begin position="95"/>
        <end position="113"/>
    </location>
</feature>
<evidence type="ECO:0000256" key="4">
    <source>
        <dbReference type="ARBA" id="ARBA00022692"/>
    </source>
</evidence>
<reference evidence="9 10" key="1">
    <citation type="submission" date="2018-08" db="EMBL/GenBank/DDBJ databases">
        <title>Recombination of ecologically and evolutionarily significant loci maintains genetic cohesion in the Pseudomonas syringae species complex.</title>
        <authorList>
            <person name="Dillon M."/>
            <person name="Thakur S."/>
            <person name="Almeida R.N.D."/>
            <person name="Weir B.S."/>
            <person name="Guttman D.S."/>
        </authorList>
    </citation>
    <scope>NUCLEOTIDE SEQUENCE [LARGE SCALE GENOMIC DNA]</scope>
    <source>
        <strain evidence="9 10">ICMP 3555</strain>
    </source>
</reference>
<dbReference type="Proteomes" id="UP000276587">
    <property type="component" value="Unassembled WGS sequence"/>
</dbReference>
<gene>
    <name evidence="9" type="ORF">ALQ29_01879</name>
</gene>
<feature type="transmembrane region" description="Helical" evidence="7">
    <location>
        <begin position="119"/>
        <end position="139"/>
    </location>
</feature>
<comment type="caution">
    <text evidence="9">The sequence shown here is derived from an EMBL/GenBank/DDBJ whole genome shotgun (WGS) entry which is preliminary data.</text>
</comment>
<dbReference type="Gene3D" id="1.20.1250.20">
    <property type="entry name" value="MFS general substrate transporter like domains"/>
    <property type="match status" value="3"/>
</dbReference>
<feature type="transmembrane region" description="Helical" evidence="7">
    <location>
        <begin position="291"/>
        <end position="309"/>
    </location>
</feature>